<organism evidence="5 6">
    <name type="scientific">Microbacterium bovistercoris</name>
    <dbReference type="NCBI Taxonomy" id="2293570"/>
    <lineage>
        <taxon>Bacteria</taxon>
        <taxon>Bacillati</taxon>
        <taxon>Actinomycetota</taxon>
        <taxon>Actinomycetes</taxon>
        <taxon>Micrococcales</taxon>
        <taxon>Microbacteriaceae</taxon>
        <taxon>Microbacterium</taxon>
    </lineage>
</organism>
<evidence type="ECO:0000256" key="1">
    <source>
        <dbReference type="ARBA" id="ARBA00008419"/>
    </source>
</evidence>
<dbReference type="Proteomes" id="UP000262172">
    <property type="component" value="Unassembled WGS sequence"/>
</dbReference>
<dbReference type="SUPFAM" id="SSF51735">
    <property type="entry name" value="NAD(P)-binding Rossmann-fold domains"/>
    <property type="match status" value="1"/>
</dbReference>
<comment type="similarity">
    <text evidence="1">Belongs to the 6-phosphogluconate dehydrogenase family.</text>
</comment>
<evidence type="ECO:0000259" key="4">
    <source>
        <dbReference type="SMART" id="SM01350"/>
    </source>
</evidence>
<evidence type="ECO:0000313" key="5">
    <source>
        <dbReference type="EMBL" id="REJ05197.1"/>
    </source>
</evidence>
<dbReference type="GO" id="GO:0019521">
    <property type="term" value="P:D-gluconate metabolic process"/>
    <property type="evidence" value="ECO:0007669"/>
    <property type="project" value="UniProtKB-KW"/>
</dbReference>
<evidence type="ECO:0000256" key="3">
    <source>
        <dbReference type="ARBA" id="ARBA00023064"/>
    </source>
</evidence>
<dbReference type="OrthoDB" id="9804542at2"/>
<keyword evidence="6" id="KW-1185">Reference proteome</keyword>
<dbReference type="InterPro" id="IPR006114">
    <property type="entry name" value="6PGDH_C"/>
</dbReference>
<dbReference type="InterPro" id="IPR004849">
    <property type="entry name" value="6DGDH_YqeC"/>
</dbReference>
<feature type="domain" description="6-phosphogluconate dehydrogenase C-terminal" evidence="4">
    <location>
        <begin position="184"/>
        <end position="350"/>
    </location>
</feature>
<proteinExistence type="inferred from homology"/>
<dbReference type="PRINTS" id="PR00076">
    <property type="entry name" value="6PGDHDRGNASE"/>
</dbReference>
<dbReference type="SMART" id="SM01350">
    <property type="entry name" value="6PGD"/>
    <property type="match status" value="1"/>
</dbReference>
<accession>A0A371NU18</accession>
<dbReference type="EMBL" id="QUAB01000043">
    <property type="protein sequence ID" value="REJ05197.1"/>
    <property type="molecule type" value="Genomic_DNA"/>
</dbReference>
<dbReference type="RefSeq" id="WP_116242480.1">
    <property type="nucleotide sequence ID" value="NZ_QUAB01000043.1"/>
</dbReference>
<dbReference type="SUPFAM" id="SSF48179">
    <property type="entry name" value="6-phosphogluconate dehydrogenase C-terminal domain-like"/>
    <property type="match status" value="1"/>
</dbReference>
<dbReference type="Pfam" id="PF00393">
    <property type="entry name" value="6PGD"/>
    <property type="match status" value="2"/>
</dbReference>
<dbReference type="InterPro" id="IPR013328">
    <property type="entry name" value="6PGD_dom2"/>
</dbReference>
<evidence type="ECO:0000313" key="6">
    <source>
        <dbReference type="Proteomes" id="UP000262172"/>
    </source>
</evidence>
<keyword evidence="2" id="KW-0560">Oxidoreductase</keyword>
<dbReference type="InterPro" id="IPR036291">
    <property type="entry name" value="NAD(P)-bd_dom_sf"/>
</dbReference>
<dbReference type="InterPro" id="IPR006184">
    <property type="entry name" value="6PGdom_BS"/>
</dbReference>
<dbReference type="GO" id="GO:0006098">
    <property type="term" value="P:pentose-phosphate shunt"/>
    <property type="evidence" value="ECO:0007669"/>
    <property type="project" value="InterPro"/>
</dbReference>
<dbReference type="InterPro" id="IPR008927">
    <property type="entry name" value="6-PGluconate_DH-like_C_sf"/>
</dbReference>
<evidence type="ECO:0000256" key="2">
    <source>
        <dbReference type="ARBA" id="ARBA00023002"/>
    </source>
</evidence>
<sequence>MQLGMIGLGRMGANIVRRLMRDGHDCVVYDVSADAVSALAAEGATGASDLADFAAKLQTPRVVWLMVPASLTGKVVDDVAAVLEPGDIIIDGGNSNYRDDVRRAKALRERGIEYVDAGTSGGVFGLERGYCLMVGGSEAAVNHIEPLLKTIAPGAGDIERTPGRTGELAPEEQGYLHCGPSGAGHFVKMVHNGIEYGIMAALAEGLNLLENADAGVREAEHSAEVAPLEEPEFYQFPIDTAKVTELWRRGSVVSSWLLDLTAAALNENPTLTGLAGRVSDSGEGRWTVKAAVDVGVPVPVLAASLFERFASRDEDHFANQVLSAMRLQFGGHKELPAGDVLEAGGRKSDSPPAR</sequence>
<dbReference type="NCBIfam" id="TIGR00872">
    <property type="entry name" value="gnd_rel"/>
    <property type="match status" value="1"/>
</dbReference>
<dbReference type="GO" id="GO:0050661">
    <property type="term" value="F:NADP binding"/>
    <property type="evidence" value="ECO:0007669"/>
    <property type="project" value="InterPro"/>
</dbReference>
<name>A0A371NU18_9MICO</name>
<dbReference type="PROSITE" id="PS00461">
    <property type="entry name" value="6PGD"/>
    <property type="match status" value="1"/>
</dbReference>
<dbReference type="PANTHER" id="PTHR11811">
    <property type="entry name" value="6-PHOSPHOGLUCONATE DEHYDROGENASE"/>
    <property type="match status" value="1"/>
</dbReference>
<dbReference type="InterPro" id="IPR006115">
    <property type="entry name" value="6PGDH_NADP-bd"/>
</dbReference>
<dbReference type="Gene3D" id="1.10.1040.10">
    <property type="entry name" value="N-(1-d-carboxylethyl)-l-norvaline Dehydrogenase, domain 2"/>
    <property type="match status" value="1"/>
</dbReference>
<comment type="caution">
    <text evidence="5">The sequence shown here is derived from an EMBL/GenBank/DDBJ whole genome shotgun (WGS) entry which is preliminary data.</text>
</comment>
<dbReference type="AlphaFoldDB" id="A0A371NU18"/>
<keyword evidence="3" id="KW-0311">Gluconate utilization</keyword>
<protein>
    <submittedName>
        <fullName evidence="5">Decarboxylating 6-phosphogluconate dehydrogenase</fullName>
    </submittedName>
</protein>
<dbReference type="Pfam" id="PF03446">
    <property type="entry name" value="NAD_binding_2"/>
    <property type="match status" value="1"/>
</dbReference>
<gene>
    <name evidence="5" type="primary">gnd</name>
    <name evidence="5" type="ORF">DY023_10980</name>
</gene>
<dbReference type="NCBIfam" id="NF007161">
    <property type="entry name" value="PRK09599.1"/>
    <property type="match status" value="1"/>
</dbReference>
<reference evidence="5 6" key="1">
    <citation type="submission" date="2018-08" db="EMBL/GenBank/DDBJ databases">
        <title>Isolation, diversity and antifungal activity of Actinobacteria from cow dung.</title>
        <authorList>
            <person name="Ling L."/>
        </authorList>
    </citation>
    <scope>NUCLEOTIDE SEQUENCE [LARGE SCALE GENOMIC DNA]</scope>
    <source>
        <strain evidence="5 6">NEAU-LLE</strain>
    </source>
</reference>
<dbReference type="Gene3D" id="3.40.50.720">
    <property type="entry name" value="NAD(P)-binding Rossmann-like Domain"/>
    <property type="match status" value="1"/>
</dbReference>
<dbReference type="InterPro" id="IPR006183">
    <property type="entry name" value="Pgluconate_DH"/>
</dbReference>
<dbReference type="GO" id="GO:0004616">
    <property type="term" value="F:phosphogluconate dehydrogenase (decarboxylating) activity"/>
    <property type="evidence" value="ECO:0007669"/>
    <property type="project" value="InterPro"/>
</dbReference>